<dbReference type="InterPro" id="IPR018379">
    <property type="entry name" value="BEN_domain"/>
</dbReference>
<keyword evidence="1" id="KW-0175">Coiled coil</keyword>
<feature type="non-terminal residue" evidence="4">
    <location>
        <position position="1638"/>
    </location>
</feature>
<protein>
    <recommendedName>
        <fullName evidence="3">BEN domain-containing protein</fullName>
    </recommendedName>
</protein>
<dbReference type="InterPro" id="IPR011989">
    <property type="entry name" value="ARM-like"/>
</dbReference>
<evidence type="ECO:0000256" key="1">
    <source>
        <dbReference type="SAM" id="Coils"/>
    </source>
</evidence>
<feature type="compositionally biased region" description="Polar residues" evidence="2">
    <location>
        <begin position="386"/>
        <end position="406"/>
    </location>
</feature>
<dbReference type="Proteomes" id="UP001519460">
    <property type="component" value="Unassembled WGS sequence"/>
</dbReference>
<feature type="region of interest" description="Disordered" evidence="2">
    <location>
        <begin position="1032"/>
        <end position="1098"/>
    </location>
</feature>
<feature type="domain" description="BEN" evidence="3">
    <location>
        <begin position="1570"/>
        <end position="1638"/>
    </location>
</feature>
<dbReference type="SUPFAM" id="SSF48371">
    <property type="entry name" value="ARM repeat"/>
    <property type="match status" value="1"/>
</dbReference>
<dbReference type="Gene3D" id="1.25.10.10">
    <property type="entry name" value="Leucine-rich Repeat Variant"/>
    <property type="match status" value="1"/>
</dbReference>
<feature type="compositionally biased region" description="Polar residues" evidence="2">
    <location>
        <begin position="1000"/>
        <end position="1018"/>
    </location>
</feature>
<feature type="compositionally biased region" description="Low complexity" evidence="2">
    <location>
        <begin position="1223"/>
        <end position="1244"/>
    </location>
</feature>
<feature type="coiled-coil region" evidence="1">
    <location>
        <begin position="1361"/>
        <end position="1458"/>
    </location>
</feature>
<feature type="compositionally biased region" description="Low complexity" evidence="2">
    <location>
        <begin position="1074"/>
        <end position="1098"/>
    </location>
</feature>
<feature type="compositionally biased region" description="Polar residues" evidence="2">
    <location>
        <begin position="1504"/>
        <end position="1542"/>
    </location>
</feature>
<evidence type="ECO:0000313" key="4">
    <source>
        <dbReference type="EMBL" id="KAK7467906.1"/>
    </source>
</evidence>
<feature type="region of interest" description="Disordered" evidence="2">
    <location>
        <begin position="998"/>
        <end position="1020"/>
    </location>
</feature>
<feature type="region of interest" description="Disordered" evidence="2">
    <location>
        <begin position="692"/>
        <end position="726"/>
    </location>
</feature>
<gene>
    <name evidence="4" type="ORF">BaRGS_00036859</name>
</gene>
<feature type="region of interest" description="Disordered" evidence="2">
    <location>
        <begin position="509"/>
        <end position="550"/>
    </location>
</feature>
<feature type="compositionally biased region" description="Low complexity" evidence="2">
    <location>
        <begin position="1188"/>
        <end position="1204"/>
    </location>
</feature>
<feature type="region of interest" description="Disordered" evidence="2">
    <location>
        <begin position="1468"/>
        <end position="1551"/>
    </location>
</feature>
<dbReference type="SUPFAM" id="SSF90257">
    <property type="entry name" value="Myosin rod fragments"/>
    <property type="match status" value="1"/>
</dbReference>
<sequence length="1638" mass="181598">MMEKMKSVNLPEVIRKHLATLSTLYTNTIGIVRRDQDGSYTRDVCHRFKEIQKACEDFKSSLCGKDKRQKKTAAERLVKTGIIDLLCDVIVEGLESDNRSVRDDDTTDSPLHIAADILDNTFYPPSDYREVCCRVRDDVRLLPVLVNKLRDWYRPHMDNTLTESQGVLLWRCLGIIVNIAQSDDKGRERLRQLGTTDVMLLYLASADYDNMMYAALTLAHIVTEEETSRLPTDFVNIVCDAARTWRGLGEALLKNDVIGRALIQNGIVDILMDRVRQTDDEDDKAGYLNFLYDLVTAKREHLAESTAQGLLCFACSVYGASPPIEPDSFYEQDQDADGDAVNIIFTLFPGLKKGPRFKFYQLILRSCEFDQRGAEASETGGKRKGNVSSSREANHSPPHSRSTSPVSPLCLLPASKDLLKLLDDAEATKDYVLLLKKLVSNRHGDLSERTKKDILCSACLTFGTAPASEIGREVDWDDDVSAIINKLSPDLHAEPRFKVYEVILSQGGFEQQESEDEDSEKIRKRKKSSDSSMDESDSPPHSRSTSPVSPLCLLPASKDLLKLLDDADATDVYLSLLLRLVSQKSEDLPESTKDDIFRSVWLSVGSTMAIELHGKKCVLDDTNNHDNDADNDHGSSGFTNGLGVVLQRDDVIGRTQIHNGIADILMDRVRQTDEKRDKAQLILRSCEFDQRGAETSETRGKRKGKVSSSREENHSPPHSPSTCPVSPFSLLPASEDLLKLLDDAGATNDYVHLLKKLVSNRHGDLSERTKKDILCSACLMFGMAPASEIETDDLVFFYPTADEIAKAIIRKLSPDLHDEPRFKVYVPATLTLHVPLSPLCLLPASKDLLKLLDDADATNGSELTGNDVIVRVLLERGVVSGLMERVRKTYNVQKSIVSREQNKTCGITRILDHIMPPSVKQELLDLAVAVYRGHISIGRLSCRDLAKSILAALRDDLERAPTHRQLCLGTGLDFLALLPRSVHTMHSRLIQYISEPPTKRTATPLTDRQELSSTSTWHPPTLPSALSLTHYASSSSLPSSHPPQGSSPHNSLSECHRVPTQSAPHPASLPPVFSQLSSSQHSASQVPQPSCLPSTVPVSTVSVSGHRQHLGSTATAVGTSLDLSSLQPVHPIRRLPVHQHPSSSFTQPLTSAPFSRAVFPALPFPQQTSTPAQFLPAPFSVVPLPQQFPPSQMSMSQLQSSAQFDPSHFSSTSRDPAPLSDGPQPASFLSLLQSSSSPQDLSSQFPPPVDIASDPLPTQSTLAPPQSASWSQWRSSPRSSGQHAPLSPTLQIPDSPSGYVQLPAPPQPYDDMPCVDSTNRSSPPVEPDHGLSVVVSDHGNRQVSGCVPESAPWSTGNDVLMRNMETRIRDLEEQNVQYQEQNVQYQEQNVQYQERLANLEDERKRLVQSNNDLKEELEGYKERSSEVDEERRKYQEKIRDLEQEQNRWREKTRELGEEHTRYIAKNRALEEEGRKQRGKCRQLRKVASSARENSSSSAPVTDPGPSTSQERSVTGPSTSQERSVTGPSTSQESNVTGPSTSQERNDGERKAGVYTQSEAENYGMVPLETDHPVYLYESQLQDAVYASRSNRVPCDGTRLARRLLHVFFTVEERRVGSISDTPKPGLVRLDKTVVDAIL</sequence>
<dbReference type="PANTHER" id="PTHR24216">
    <property type="entry name" value="PAXILLIN-RELATED"/>
    <property type="match status" value="1"/>
</dbReference>
<keyword evidence="5" id="KW-1185">Reference proteome</keyword>
<evidence type="ECO:0000256" key="2">
    <source>
        <dbReference type="SAM" id="MobiDB-lite"/>
    </source>
</evidence>
<name>A0ABD0JB02_9CAEN</name>
<proteinExistence type="predicted"/>
<dbReference type="InterPro" id="IPR016024">
    <property type="entry name" value="ARM-type_fold"/>
</dbReference>
<dbReference type="PROSITE" id="PS51457">
    <property type="entry name" value="BEN"/>
    <property type="match status" value="1"/>
</dbReference>
<comment type="caution">
    <text evidence="4">The sequence shown here is derived from an EMBL/GenBank/DDBJ whole genome shotgun (WGS) entry which is preliminary data.</text>
</comment>
<evidence type="ECO:0000313" key="5">
    <source>
        <dbReference type="Proteomes" id="UP001519460"/>
    </source>
</evidence>
<organism evidence="4 5">
    <name type="scientific">Batillaria attramentaria</name>
    <dbReference type="NCBI Taxonomy" id="370345"/>
    <lineage>
        <taxon>Eukaryota</taxon>
        <taxon>Metazoa</taxon>
        <taxon>Spiralia</taxon>
        <taxon>Lophotrochozoa</taxon>
        <taxon>Mollusca</taxon>
        <taxon>Gastropoda</taxon>
        <taxon>Caenogastropoda</taxon>
        <taxon>Sorbeoconcha</taxon>
        <taxon>Cerithioidea</taxon>
        <taxon>Batillariidae</taxon>
        <taxon>Batillaria</taxon>
    </lineage>
</organism>
<feature type="region of interest" description="Disordered" evidence="2">
    <location>
        <begin position="375"/>
        <end position="408"/>
    </location>
</feature>
<feature type="compositionally biased region" description="Polar residues" evidence="2">
    <location>
        <begin position="539"/>
        <end position="548"/>
    </location>
</feature>
<reference evidence="4 5" key="1">
    <citation type="journal article" date="2023" name="Sci. Data">
        <title>Genome assembly of the Korean intertidal mud-creeper Batillaria attramentaria.</title>
        <authorList>
            <person name="Patra A.K."/>
            <person name="Ho P.T."/>
            <person name="Jun S."/>
            <person name="Lee S.J."/>
            <person name="Kim Y."/>
            <person name="Won Y.J."/>
        </authorList>
    </citation>
    <scope>NUCLEOTIDE SEQUENCE [LARGE SCALE GENOMIC DNA]</scope>
    <source>
        <strain evidence="4">Wonlab-2016</strain>
    </source>
</reference>
<feature type="region of interest" description="Disordered" evidence="2">
    <location>
        <begin position="1188"/>
        <end position="1328"/>
    </location>
</feature>
<feature type="compositionally biased region" description="Low complexity" evidence="2">
    <location>
        <begin position="1487"/>
        <end position="1498"/>
    </location>
</feature>
<dbReference type="EMBL" id="JACVVK020000532">
    <property type="protein sequence ID" value="KAK7467906.1"/>
    <property type="molecule type" value="Genomic_DNA"/>
</dbReference>
<feature type="compositionally biased region" description="Low complexity" evidence="2">
    <location>
        <begin position="1032"/>
        <end position="1051"/>
    </location>
</feature>
<evidence type="ECO:0000259" key="3">
    <source>
        <dbReference type="PROSITE" id="PS51457"/>
    </source>
</evidence>
<accession>A0ABD0JB02</accession>
<feature type="compositionally biased region" description="Low complexity" evidence="2">
    <location>
        <begin position="1265"/>
        <end position="1280"/>
    </location>
</feature>